<evidence type="ECO:0000256" key="2">
    <source>
        <dbReference type="ARBA" id="ARBA00022840"/>
    </source>
</evidence>
<protein>
    <submittedName>
        <fullName evidence="5">Kinase-like domain-containing protein</fullName>
    </submittedName>
</protein>
<gene>
    <name evidence="5" type="ORF">GGX14DRAFT_362749</name>
</gene>
<dbReference type="GO" id="GO:0005829">
    <property type="term" value="C:cytosol"/>
    <property type="evidence" value="ECO:0007669"/>
    <property type="project" value="TreeGrafter"/>
</dbReference>
<dbReference type="GO" id="GO:0045719">
    <property type="term" value="P:negative regulation of glycogen biosynthetic process"/>
    <property type="evidence" value="ECO:0007669"/>
    <property type="project" value="TreeGrafter"/>
</dbReference>
<dbReference type="GO" id="GO:0004674">
    <property type="term" value="F:protein serine/threonine kinase activity"/>
    <property type="evidence" value="ECO:0007669"/>
    <property type="project" value="TreeGrafter"/>
</dbReference>
<dbReference type="SMART" id="SM00220">
    <property type="entry name" value="S_TKc"/>
    <property type="match status" value="1"/>
</dbReference>
<dbReference type="PROSITE" id="PS00108">
    <property type="entry name" value="PROTEIN_KINASE_ST"/>
    <property type="match status" value="1"/>
</dbReference>
<dbReference type="GO" id="GO:0005524">
    <property type="term" value="F:ATP binding"/>
    <property type="evidence" value="ECO:0007669"/>
    <property type="project" value="UniProtKB-KW"/>
</dbReference>
<proteinExistence type="predicted"/>
<keyword evidence="6" id="KW-1185">Reference proteome</keyword>
<keyword evidence="5" id="KW-0808">Transferase</keyword>
<sequence>MLQPPSPRPLFATQDDYFNDSFPRASALQDILQPGDVVGEGVELQDEILCLVKLVSGVKKDTKPAREFEVVRRLGSSSGAIVYLALERSEPSRREYAIKCIRKANLDDVALKAQLDEITIHQSLHSHPNIVTLHRTLETSSFLFLILERVPGQDLFYFIEEARDFFEPPASAYSLAVLTSPQLLSRARLSLISSMFSQMCDAVAACHAQQVFHRDIKPENFIVNEDFTEVDGRVQRNVIVKLTDFGLSTTDVESSDMDCGSTPYMSYECRNNIAPSYRPRAADVWSLGVSLIKMIYHCNPWTDTKVGECQSFDLFRQQPVTFFMERFVGMTRPVAEHLAYKVFNILDDPTDDSQRISAADFSLWVKDLPDLLGNHSPDSTASNTAWTIQNPTNRSRSISPARSFGPALEETSNKPEASRLPPVIDRFVVEQGESRTFQDILDTFGMENDSETSTDSESHSASITKRRHRGHRKGMGSQPPQTPRDDTAIASQTLAREISREYGLRRQLLTRNVHVLITRHVRVHYAY</sequence>
<evidence type="ECO:0000313" key="5">
    <source>
        <dbReference type="EMBL" id="KAJ7211415.1"/>
    </source>
</evidence>
<dbReference type="InterPro" id="IPR011009">
    <property type="entry name" value="Kinase-like_dom_sf"/>
</dbReference>
<organism evidence="5 6">
    <name type="scientific">Mycena pura</name>
    <dbReference type="NCBI Taxonomy" id="153505"/>
    <lineage>
        <taxon>Eukaryota</taxon>
        <taxon>Fungi</taxon>
        <taxon>Dikarya</taxon>
        <taxon>Basidiomycota</taxon>
        <taxon>Agaricomycotina</taxon>
        <taxon>Agaricomycetes</taxon>
        <taxon>Agaricomycetidae</taxon>
        <taxon>Agaricales</taxon>
        <taxon>Marasmiineae</taxon>
        <taxon>Mycenaceae</taxon>
        <taxon>Mycena</taxon>
    </lineage>
</organism>
<feature type="region of interest" description="Disordered" evidence="3">
    <location>
        <begin position="445"/>
        <end position="487"/>
    </location>
</feature>
<reference evidence="5" key="1">
    <citation type="submission" date="2023-03" db="EMBL/GenBank/DDBJ databases">
        <title>Massive genome expansion in bonnet fungi (Mycena s.s.) driven by repeated elements and novel gene families across ecological guilds.</title>
        <authorList>
            <consortium name="Lawrence Berkeley National Laboratory"/>
            <person name="Harder C.B."/>
            <person name="Miyauchi S."/>
            <person name="Viragh M."/>
            <person name="Kuo A."/>
            <person name="Thoen E."/>
            <person name="Andreopoulos B."/>
            <person name="Lu D."/>
            <person name="Skrede I."/>
            <person name="Drula E."/>
            <person name="Henrissat B."/>
            <person name="Morin E."/>
            <person name="Kohler A."/>
            <person name="Barry K."/>
            <person name="LaButti K."/>
            <person name="Morin E."/>
            <person name="Salamov A."/>
            <person name="Lipzen A."/>
            <person name="Mereny Z."/>
            <person name="Hegedus B."/>
            <person name="Baldrian P."/>
            <person name="Stursova M."/>
            <person name="Weitz H."/>
            <person name="Taylor A."/>
            <person name="Grigoriev I.V."/>
            <person name="Nagy L.G."/>
            <person name="Martin F."/>
            <person name="Kauserud H."/>
        </authorList>
    </citation>
    <scope>NUCLEOTIDE SEQUENCE</scope>
    <source>
        <strain evidence="5">9144</strain>
    </source>
</reference>
<dbReference type="Gene3D" id="1.10.510.10">
    <property type="entry name" value="Transferase(Phosphotransferase) domain 1"/>
    <property type="match status" value="1"/>
</dbReference>
<dbReference type="PROSITE" id="PS50011">
    <property type="entry name" value="PROTEIN_KINASE_DOM"/>
    <property type="match status" value="1"/>
</dbReference>
<keyword evidence="2" id="KW-0067">ATP-binding</keyword>
<dbReference type="GO" id="GO:0005634">
    <property type="term" value="C:nucleus"/>
    <property type="evidence" value="ECO:0007669"/>
    <property type="project" value="TreeGrafter"/>
</dbReference>
<keyword evidence="5" id="KW-0418">Kinase</keyword>
<evidence type="ECO:0000256" key="1">
    <source>
        <dbReference type="ARBA" id="ARBA00022741"/>
    </source>
</evidence>
<dbReference type="AlphaFoldDB" id="A0AAD6VFG3"/>
<dbReference type="Proteomes" id="UP001219525">
    <property type="component" value="Unassembled WGS sequence"/>
</dbReference>
<keyword evidence="1" id="KW-0547">Nucleotide-binding</keyword>
<dbReference type="GO" id="GO:0035556">
    <property type="term" value="P:intracellular signal transduction"/>
    <property type="evidence" value="ECO:0007669"/>
    <property type="project" value="TreeGrafter"/>
</dbReference>
<feature type="domain" description="Protein kinase" evidence="4">
    <location>
        <begin position="68"/>
        <end position="365"/>
    </location>
</feature>
<dbReference type="InterPro" id="IPR008271">
    <property type="entry name" value="Ser/Thr_kinase_AS"/>
</dbReference>
<comment type="caution">
    <text evidence="5">The sequence shown here is derived from an EMBL/GenBank/DDBJ whole genome shotgun (WGS) entry which is preliminary data.</text>
</comment>
<dbReference type="InterPro" id="IPR000719">
    <property type="entry name" value="Prot_kinase_dom"/>
</dbReference>
<feature type="compositionally biased region" description="Polar residues" evidence="3">
    <location>
        <begin position="376"/>
        <end position="400"/>
    </location>
</feature>
<evidence type="ECO:0000313" key="6">
    <source>
        <dbReference type="Proteomes" id="UP001219525"/>
    </source>
</evidence>
<feature type="region of interest" description="Disordered" evidence="3">
    <location>
        <begin position="375"/>
        <end position="419"/>
    </location>
</feature>
<name>A0AAD6VFG3_9AGAR</name>
<accession>A0AAD6VFG3</accession>
<dbReference type="PANTHER" id="PTHR24346">
    <property type="entry name" value="MAP/MICROTUBULE AFFINITY-REGULATING KINASE"/>
    <property type="match status" value="1"/>
</dbReference>
<dbReference type="EMBL" id="JARJCW010000026">
    <property type="protein sequence ID" value="KAJ7211415.1"/>
    <property type="molecule type" value="Genomic_DNA"/>
</dbReference>
<evidence type="ECO:0000259" key="4">
    <source>
        <dbReference type="PROSITE" id="PS50011"/>
    </source>
</evidence>
<dbReference type="Pfam" id="PF00069">
    <property type="entry name" value="Pkinase"/>
    <property type="match status" value="1"/>
</dbReference>
<dbReference type="SUPFAM" id="SSF56112">
    <property type="entry name" value="Protein kinase-like (PK-like)"/>
    <property type="match status" value="1"/>
</dbReference>
<evidence type="ECO:0000256" key="3">
    <source>
        <dbReference type="SAM" id="MobiDB-lite"/>
    </source>
</evidence>
<feature type="compositionally biased region" description="Basic residues" evidence="3">
    <location>
        <begin position="464"/>
        <end position="474"/>
    </location>
</feature>
<dbReference type="PANTHER" id="PTHR24346:SF51">
    <property type="entry name" value="PAS DOMAIN-CONTAINING SERINE_THREONINE-PROTEIN KINASE"/>
    <property type="match status" value="1"/>
</dbReference>